<feature type="chain" id="PRO_5026118847" evidence="1">
    <location>
        <begin position="29"/>
        <end position="434"/>
    </location>
</feature>
<dbReference type="PIRSF" id="PIRSF029171">
    <property type="entry name" value="Esterase_LipA"/>
    <property type="match status" value="1"/>
</dbReference>
<proteinExistence type="predicted"/>
<dbReference type="RefSeq" id="WP_160425600.1">
    <property type="nucleotide sequence ID" value="NZ_WSTA01000058.1"/>
</dbReference>
<dbReference type="PANTHER" id="PTHR34853">
    <property type="match status" value="1"/>
</dbReference>
<dbReference type="Gene3D" id="3.40.50.1820">
    <property type="entry name" value="alpha/beta hydrolase"/>
    <property type="match status" value="1"/>
</dbReference>
<dbReference type="InterPro" id="IPR005152">
    <property type="entry name" value="Lipase_secreted"/>
</dbReference>
<dbReference type="Pfam" id="PF03583">
    <property type="entry name" value="LIP"/>
    <property type="match status" value="1"/>
</dbReference>
<dbReference type="Proteomes" id="UP000438182">
    <property type="component" value="Unassembled WGS sequence"/>
</dbReference>
<evidence type="ECO:0000256" key="1">
    <source>
        <dbReference type="SAM" id="SignalP"/>
    </source>
</evidence>
<keyword evidence="3" id="KW-1185">Reference proteome</keyword>
<keyword evidence="1" id="KW-0732">Signal</keyword>
<dbReference type="GO" id="GO:0004806">
    <property type="term" value="F:triacylglycerol lipase activity"/>
    <property type="evidence" value="ECO:0007669"/>
    <property type="project" value="InterPro"/>
</dbReference>
<name>A0A6I4NYE1_9MICO</name>
<reference evidence="2 3" key="1">
    <citation type="submission" date="2019-12" db="EMBL/GenBank/DDBJ databases">
        <authorList>
            <person name="Kim Y.S."/>
        </authorList>
    </citation>
    <scope>NUCLEOTIDE SEQUENCE [LARGE SCALE GENOMIC DNA]</scope>
    <source>
        <strain evidence="2 3">MMS17-SY077</strain>
    </source>
</reference>
<evidence type="ECO:0000313" key="2">
    <source>
        <dbReference type="EMBL" id="MWB99390.1"/>
    </source>
</evidence>
<sequence length="434" mass="44543">MRRTVRIAVLGALTALVAGLAVAAPAQAAGSFYDPPADLPGANGALVKTAPMKLAVQVKTGASTAPLPATATQIMYESTDADGNAVAVTGTYLEPSGSWREGGPRPLVSFAAGTQGQGDGCAPSQTLQQGLVFDSESIAIGYEIPQIYAFLARGIAVVVTDYIGLGMSDRVHSYVVRLDSGHAVLDAARAAKQVPGASVTDASPIGLYGYSQGGGATASAAELAPTYAPELSLKAAHAGAPPADLMEVMKSADGTAIMGVIGFALNGLSQYEPEMQAALAAEITPQGQATLASLSTQCIGDLILRSGTAFTRTSSWTTSGQSLHDLAQRVPAAKAAVDAQKIGRLTPAIPVQIVTGTKDDIVAHGQARQLAVDWCRAGVDVDYDPVIQLASSGGTALNHLGPAITRGAFSRAWLVDRMLGRPWIDDCALIRLQP</sequence>
<dbReference type="GO" id="GO:0016042">
    <property type="term" value="P:lipid catabolic process"/>
    <property type="evidence" value="ECO:0007669"/>
    <property type="project" value="InterPro"/>
</dbReference>
<protein>
    <submittedName>
        <fullName evidence="2">Triacylglycerol lipase</fullName>
    </submittedName>
</protein>
<dbReference type="EMBL" id="WSTA01000058">
    <property type="protein sequence ID" value="MWB99390.1"/>
    <property type="molecule type" value="Genomic_DNA"/>
</dbReference>
<dbReference type="Gene3D" id="1.10.260.130">
    <property type="match status" value="1"/>
</dbReference>
<dbReference type="PANTHER" id="PTHR34853:SF1">
    <property type="entry name" value="LIPASE 5"/>
    <property type="match status" value="1"/>
</dbReference>
<comment type="caution">
    <text evidence="2">The sequence shown here is derived from an EMBL/GenBank/DDBJ whole genome shotgun (WGS) entry which is preliminary data.</text>
</comment>
<evidence type="ECO:0000313" key="3">
    <source>
        <dbReference type="Proteomes" id="UP000438182"/>
    </source>
</evidence>
<dbReference type="SUPFAM" id="SSF53474">
    <property type="entry name" value="alpha/beta-Hydrolases"/>
    <property type="match status" value="1"/>
</dbReference>
<dbReference type="AlphaFoldDB" id="A0A6I4NYE1"/>
<organism evidence="2 3">
    <name type="scientific">Agromyces seonyuensis</name>
    <dbReference type="NCBI Taxonomy" id="2662446"/>
    <lineage>
        <taxon>Bacteria</taxon>
        <taxon>Bacillati</taxon>
        <taxon>Actinomycetota</taxon>
        <taxon>Actinomycetes</taxon>
        <taxon>Micrococcales</taxon>
        <taxon>Microbacteriaceae</taxon>
        <taxon>Agromyces</taxon>
    </lineage>
</organism>
<gene>
    <name evidence="2" type="ORF">GB864_12640</name>
</gene>
<feature type="signal peptide" evidence="1">
    <location>
        <begin position="1"/>
        <end position="28"/>
    </location>
</feature>
<accession>A0A6I4NYE1</accession>
<dbReference type="InterPro" id="IPR029058">
    <property type="entry name" value="AB_hydrolase_fold"/>
</dbReference>